<comment type="caution">
    <text evidence="1">The sequence shown here is derived from an EMBL/GenBank/DDBJ whole genome shotgun (WGS) entry which is preliminary data.</text>
</comment>
<name>M6QFT2_9LEPT</name>
<gene>
    <name evidence="1" type="ORF">LEP1GSC108_3271</name>
</gene>
<reference evidence="1 2" key="1">
    <citation type="submission" date="2013-01" db="EMBL/GenBank/DDBJ databases">
        <authorList>
            <person name="Harkins D.M."/>
            <person name="Durkin A.S."/>
            <person name="Brinkac L.M."/>
            <person name="Haft D.H."/>
            <person name="Selengut J.D."/>
            <person name="Sanka R."/>
            <person name="DePew J."/>
            <person name="Purushe J."/>
            <person name="Chanthongthip A."/>
            <person name="Lattana O."/>
            <person name="Phetsouvanh R."/>
            <person name="Newton P.N."/>
            <person name="Vinetz J.M."/>
            <person name="Sutton G.G."/>
            <person name="Nierman W.C."/>
            <person name="Fouts D.E."/>
        </authorList>
    </citation>
    <scope>NUCLEOTIDE SEQUENCE [LARGE SCALE GENOMIC DNA]</scope>
    <source>
        <strain evidence="1 2">UI 13098</strain>
    </source>
</reference>
<sequence>MSGISFYLDKDDAVKLLTDYLVREMGTDFPNLTRKQVEEFTRKAWDLGQDFQVGIGDISPVVNQEALDFFNRLNNVDYGKLFNGKREVFEKSIRSVLDGTKTKKEALDALKKTLGADLNDKDLVGRIEDIFRNKVYTSQNFSRIKRMQAVGIGQVEIVATMDAKTSAICRELNGRVFEVSEMGDFVDEFIATPVDENFWDKYRQPTAQDIKNFPAMKSSDILKKLFVKAPPFHFKCRTTIIMAIKTVINRITGKGEKTVLQGKVEKPWKENRRNATLNQKREWSLSGLEPAELLNKIAAIQGNSVWNSENLSSQWKTRQADGSEKVFGKTEATYANKALDVVKNFSMMYAYIHENKKTKAQTLKYGFSQTQKSGVRFFAPVNAEKFEVESLFILDRDNYTDSFLRIL</sequence>
<accession>M6QFT2</accession>
<keyword evidence="2" id="KW-1185">Reference proteome</keyword>
<evidence type="ECO:0000313" key="2">
    <source>
        <dbReference type="Proteomes" id="UP000012118"/>
    </source>
</evidence>
<dbReference type="Proteomes" id="UP000012118">
    <property type="component" value="Unassembled WGS sequence"/>
</dbReference>
<evidence type="ECO:0000313" key="1">
    <source>
        <dbReference type="EMBL" id="EMN91348.1"/>
    </source>
</evidence>
<dbReference type="RefSeq" id="WP_004502838.1">
    <property type="nucleotide sequence ID" value="NZ_AHNU02000034.1"/>
</dbReference>
<dbReference type="EMBL" id="AHNU02000034">
    <property type="protein sequence ID" value="EMN91348.1"/>
    <property type="molecule type" value="Genomic_DNA"/>
</dbReference>
<proteinExistence type="predicted"/>
<protein>
    <submittedName>
        <fullName evidence="1">Phage protein F-like protein</fullName>
    </submittedName>
</protein>
<dbReference type="AlphaFoldDB" id="M6QFT2"/>
<organism evidence="1 2">
    <name type="scientific">Leptospira weilii str. UI 13098</name>
    <dbReference type="NCBI Taxonomy" id="1088542"/>
    <lineage>
        <taxon>Bacteria</taxon>
        <taxon>Pseudomonadati</taxon>
        <taxon>Spirochaetota</taxon>
        <taxon>Spirochaetia</taxon>
        <taxon>Leptospirales</taxon>
        <taxon>Leptospiraceae</taxon>
        <taxon>Leptospira</taxon>
    </lineage>
</organism>